<dbReference type="FunFam" id="1.25.40.10:FF:000073">
    <property type="entry name" value="Pentatricopeptide repeat-containing protein chloroplastic"/>
    <property type="match status" value="1"/>
</dbReference>
<dbReference type="PANTHER" id="PTHR47926">
    <property type="entry name" value="PENTATRICOPEPTIDE REPEAT-CONTAINING PROTEIN"/>
    <property type="match status" value="1"/>
</dbReference>
<dbReference type="FunFam" id="1.25.40.10:FF:000031">
    <property type="entry name" value="Pentatricopeptide repeat-containing protein mitochondrial"/>
    <property type="match status" value="1"/>
</dbReference>
<keyword evidence="6" id="KW-1185">Reference proteome</keyword>
<dbReference type="GO" id="GO:0003723">
    <property type="term" value="F:RNA binding"/>
    <property type="evidence" value="ECO:0007669"/>
    <property type="project" value="InterPro"/>
</dbReference>
<organism evidence="5 6">
    <name type="scientific">Kalanchoe fedtschenkoi</name>
    <name type="common">Lavender scallops</name>
    <name type="synonym">South American air plant</name>
    <dbReference type="NCBI Taxonomy" id="63787"/>
    <lineage>
        <taxon>Eukaryota</taxon>
        <taxon>Viridiplantae</taxon>
        <taxon>Streptophyta</taxon>
        <taxon>Embryophyta</taxon>
        <taxon>Tracheophyta</taxon>
        <taxon>Spermatophyta</taxon>
        <taxon>Magnoliopsida</taxon>
        <taxon>eudicotyledons</taxon>
        <taxon>Gunneridae</taxon>
        <taxon>Pentapetalae</taxon>
        <taxon>Saxifragales</taxon>
        <taxon>Crassulaceae</taxon>
        <taxon>Kalanchoe</taxon>
    </lineage>
</organism>
<keyword evidence="2" id="KW-0677">Repeat</keyword>
<dbReference type="Pfam" id="PF13041">
    <property type="entry name" value="PPR_2"/>
    <property type="match status" value="3"/>
</dbReference>
<dbReference type="PROSITE" id="PS51375">
    <property type="entry name" value="PPR"/>
    <property type="match status" value="4"/>
</dbReference>
<dbReference type="InterPro" id="IPR046848">
    <property type="entry name" value="E_motif"/>
</dbReference>
<dbReference type="Proteomes" id="UP000594263">
    <property type="component" value="Unplaced"/>
</dbReference>
<dbReference type="OMA" id="KCGNIKM"/>
<feature type="repeat" description="PPR" evidence="3">
    <location>
        <begin position="307"/>
        <end position="341"/>
    </location>
</feature>
<comment type="similarity">
    <text evidence="1">Belongs to the PPR family. PCMP-H subfamily.</text>
</comment>
<dbReference type="AlphaFoldDB" id="A0A7N0T9B9"/>
<name>A0A7N0T9B9_KALFE</name>
<evidence type="ECO:0000256" key="3">
    <source>
        <dbReference type="PROSITE-ProRule" id="PRU00708"/>
    </source>
</evidence>
<dbReference type="EnsemblPlants" id="Kaladp0024s0990.1.v1.1">
    <property type="protein sequence ID" value="Kaladp0024s0990.1.v1.1"/>
    <property type="gene ID" value="Kaladp0024s0990.v1.1"/>
</dbReference>
<feature type="repeat" description="PPR" evidence="3">
    <location>
        <begin position="70"/>
        <end position="104"/>
    </location>
</feature>
<evidence type="ECO:0000256" key="2">
    <source>
        <dbReference type="ARBA" id="ARBA00022737"/>
    </source>
</evidence>
<dbReference type="InterPro" id="IPR011990">
    <property type="entry name" value="TPR-like_helical_dom_sf"/>
</dbReference>
<feature type="repeat" description="PPR" evidence="3">
    <location>
        <begin position="206"/>
        <end position="240"/>
    </location>
</feature>
<dbReference type="InterPro" id="IPR046960">
    <property type="entry name" value="PPR_At4g14850-like_plant"/>
</dbReference>
<dbReference type="Pfam" id="PF14432">
    <property type="entry name" value="DYW_deaminase"/>
    <property type="match status" value="1"/>
</dbReference>
<evidence type="ECO:0000313" key="6">
    <source>
        <dbReference type="Proteomes" id="UP000594263"/>
    </source>
</evidence>
<feature type="domain" description="DYW" evidence="4">
    <location>
        <begin position="623"/>
        <end position="673"/>
    </location>
</feature>
<protein>
    <recommendedName>
        <fullName evidence="4">DYW domain-containing protein</fullName>
    </recommendedName>
</protein>
<dbReference type="NCBIfam" id="TIGR00756">
    <property type="entry name" value="PPR"/>
    <property type="match status" value="4"/>
</dbReference>
<evidence type="ECO:0000256" key="1">
    <source>
        <dbReference type="ARBA" id="ARBA00006643"/>
    </source>
</evidence>
<dbReference type="PANTHER" id="PTHR47926:SF518">
    <property type="entry name" value="(WILD MALAYSIAN BANANA) HYPOTHETICAL PROTEIN"/>
    <property type="match status" value="1"/>
</dbReference>
<reference evidence="5" key="1">
    <citation type="submission" date="2021-01" db="UniProtKB">
        <authorList>
            <consortium name="EnsemblPlants"/>
        </authorList>
    </citation>
    <scope>IDENTIFICATION</scope>
</reference>
<accession>A0A7N0T9B9</accession>
<dbReference type="Gramene" id="Kaladp0024s0990.1.v1.1">
    <property type="protein sequence ID" value="Kaladp0024s0990.1.v1.1"/>
    <property type="gene ID" value="Kaladp0024s0990.v1.1"/>
</dbReference>
<dbReference type="Pfam" id="PF20431">
    <property type="entry name" value="E_motif"/>
    <property type="match status" value="1"/>
</dbReference>
<dbReference type="InterPro" id="IPR002885">
    <property type="entry name" value="PPR_rpt"/>
</dbReference>
<dbReference type="Gene3D" id="1.25.40.10">
    <property type="entry name" value="Tetratricopeptide repeat domain"/>
    <property type="match status" value="4"/>
</dbReference>
<dbReference type="GO" id="GO:0008270">
    <property type="term" value="F:zinc ion binding"/>
    <property type="evidence" value="ECO:0007669"/>
    <property type="project" value="InterPro"/>
</dbReference>
<evidence type="ECO:0000259" key="4">
    <source>
        <dbReference type="Pfam" id="PF14432"/>
    </source>
</evidence>
<evidence type="ECO:0000313" key="5">
    <source>
        <dbReference type="EnsemblPlants" id="Kaladp0024s0990.1.v1.1"/>
    </source>
</evidence>
<sequence>MPPPPPTFEILLQTPSAIKTLPQAAQLHAQLITTANGASPACTTALLSLYSNLNALRPSLLLFAALPRPAATAWKHLIRCYTASGLPLESLRCFVRMIGSGVRPDHNVFPSVLKACASAAAIGMARSVHASVVRAGLEGDLYTGNALMSMYAKLKDMGNAAAIMFDEMPQPKIGGGLTRLTHSEFDSEESALSCVEKVFRAMPRRDIVSWNTVIAGCAQSGAYEEALRMVRRMGSENLKPDCFTLSSILPVFAEIVDVLKGKEIHGYAVRLGLHSDVFIGSSLIDMYANCERVEDSFRVFDMLPRRDHISWNSMIAGFVQNGFFNEGLALFRRMLGAGVRPVSVTFSSLMPACTHLTTLRLGKQLQGYVIRGGFERNVFIASALVDMYAKCGNIKTARWIFGGIEQHDEVSWTAMIMAYALHGHADDAIAVFKQMEAEGVRPNYVAFIAVLTACSHAGLVDEAWKYFNSMKSEYGIVPGLEHHAAVADLLGRAGKVKRAYEVISSMPMKPTGSVWSTLLAACRVHRNVELAEKVADKIFAADPDNIGAYVLMSNIYSHAKRWKEAANVRLAMRKRGMMKLPASSWVEIKNEVHGFISGDKSHPAYHGISQALSVLLERMEQEGYVPDTDEVLHDVDEEHKKHSLYNHSERLAIGYALITTVAGSTIRVTKNIRGDYRQG</sequence>
<proteinExistence type="inferred from homology"/>
<dbReference type="SUPFAM" id="SSF48452">
    <property type="entry name" value="TPR-like"/>
    <property type="match status" value="1"/>
</dbReference>
<dbReference type="FunFam" id="1.25.40.10:FF:000366">
    <property type="entry name" value="Pentatricopeptide (PPR) repeat-containing protein"/>
    <property type="match status" value="1"/>
</dbReference>
<dbReference type="GO" id="GO:0009451">
    <property type="term" value="P:RNA modification"/>
    <property type="evidence" value="ECO:0007669"/>
    <property type="project" value="InterPro"/>
</dbReference>
<feature type="repeat" description="PPR" evidence="3">
    <location>
        <begin position="408"/>
        <end position="442"/>
    </location>
</feature>
<dbReference type="InterPro" id="IPR032867">
    <property type="entry name" value="DYW_dom"/>
</dbReference>
<dbReference type="Pfam" id="PF01535">
    <property type="entry name" value="PPR"/>
    <property type="match status" value="2"/>
</dbReference>